<dbReference type="Gene3D" id="1.10.1660.10">
    <property type="match status" value="1"/>
</dbReference>
<proteinExistence type="predicted"/>
<dbReference type="SMART" id="SM00422">
    <property type="entry name" value="HTH_MERR"/>
    <property type="match status" value="1"/>
</dbReference>
<dbReference type="Proteomes" id="UP001596137">
    <property type="component" value="Unassembled WGS sequence"/>
</dbReference>
<keyword evidence="4" id="KW-1185">Reference proteome</keyword>
<protein>
    <submittedName>
        <fullName evidence="3">MerR family transcriptional regulator</fullName>
    </submittedName>
</protein>
<name>A0ABW1NJT5_9ACTN</name>
<evidence type="ECO:0000259" key="2">
    <source>
        <dbReference type="PROSITE" id="PS50937"/>
    </source>
</evidence>
<feature type="domain" description="HTH merR-type" evidence="2">
    <location>
        <begin position="7"/>
        <end position="76"/>
    </location>
</feature>
<reference evidence="4" key="1">
    <citation type="journal article" date="2019" name="Int. J. Syst. Evol. Microbiol.">
        <title>The Global Catalogue of Microorganisms (GCM) 10K type strain sequencing project: providing services to taxonomists for standard genome sequencing and annotation.</title>
        <authorList>
            <consortium name="The Broad Institute Genomics Platform"/>
            <consortium name="The Broad Institute Genome Sequencing Center for Infectious Disease"/>
            <person name="Wu L."/>
            <person name="Ma J."/>
        </authorList>
    </citation>
    <scope>NUCLEOTIDE SEQUENCE [LARGE SCALE GENOMIC DNA]</scope>
    <source>
        <strain evidence="4">JCM 30346</strain>
    </source>
</reference>
<dbReference type="InterPro" id="IPR047057">
    <property type="entry name" value="MerR_fam"/>
</dbReference>
<dbReference type="CDD" id="cd00592">
    <property type="entry name" value="HTH_MerR-like"/>
    <property type="match status" value="1"/>
</dbReference>
<organism evidence="3 4">
    <name type="scientific">Sphaerisporangium aureirubrum</name>
    <dbReference type="NCBI Taxonomy" id="1544736"/>
    <lineage>
        <taxon>Bacteria</taxon>
        <taxon>Bacillati</taxon>
        <taxon>Actinomycetota</taxon>
        <taxon>Actinomycetes</taxon>
        <taxon>Streptosporangiales</taxon>
        <taxon>Streptosporangiaceae</taxon>
        <taxon>Sphaerisporangium</taxon>
    </lineage>
</organism>
<dbReference type="Pfam" id="PF13411">
    <property type="entry name" value="MerR_1"/>
    <property type="match status" value="1"/>
</dbReference>
<keyword evidence="1" id="KW-0238">DNA-binding</keyword>
<dbReference type="PRINTS" id="PR00040">
    <property type="entry name" value="HTHMERR"/>
</dbReference>
<dbReference type="PANTHER" id="PTHR30204:SF93">
    <property type="entry name" value="HTH MERR-TYPE DOMAIN-CONTAINING PROTEIN"/>
    <property type="match status" value="1"/>
</dbReference>
<dbReference type="PROSITE" id="PS50937">
    <property type="entry name" value="HTH_MERR_2"/>
    <property type="match status" value="1"/>
</dbReference>
<accession>A0ABW1NJT5</accession>
<dbReference type="InterPro" id="IPR000551">
    <property type="entry name" value="MerR-type_HTH_dom"/>
</dbReference>
<dbReference type="RefSeq" id="WP_380754129.1">
    <property type="nucleotide sequence ID" value="NZ_JBHSRF010000023.1"/>
</dbReference>
<evidence type="ECO:0000313" key="4">
    <source>
        <dbReference type="Proteomes" id="UP001596137"/>
    </source>
</evidence>
<dbReference type="EMBL" id="JBHSRF010000023">
    <property type="protein sequence ID" value="MFC6082979.1"/>
    <property type="molecule type" value="Genomic_DNA"/>
</dbReference>
<sequence length="303" mass="32441">MNDDTAPYTVGMISRRTGLSAHTIRFWSDSGLVPPSGRSAGGYRLYDAAAVARFDLVRTLRDLGVGIAAVREILAGRATPAEVAGLHARALDAEIRTLALRRAVLRAIAERGGTTEEMTLMNDLARLSAAERRQVVDGFVAEIFAGIGPGDDAMIVAEWMREMPAEMPADPAPEQVDAWVELSGLVAGQDFRRRLRAIVLSGAADPGFDDGFALRGRVLEHAGRALAGRVAPESAEGGRLLGLVAGPDVAAGARAGLRERLEMLADPDVERYWQLLDLLNGRVPSPTVIPEFHWVIAALRAHG</sequence>
<dbReference type="SUPFAM" id="SSF46955">
    <property type="entry name" value="Putative DNA-binding domain"/>
    <property type="match status" value="1"/>
</dbReference>
<evidence type="ECO:0000256" key="1">
    <source>
        <dbReference type="ARBA" id="ARBA00023125"/>
    </source>
</evidence>
<dbReference type="InterPro" id="IPR009061">
    <property type="entry name" value="DNA-bd_dom_put_sf"/>
</dbReference>
<evidence type="ECO:0000313" key="3">
    <source>
        <dbReference type="EMBL" id="MFC6082979.1"/>
    </source>
</evidence>
<comment type="caution">
    <text evidence="3">The sequence shown here is derived from an EMBL/GenBank/DDBJ whole genome shotgun (WGS) entry which is preliminary data.</text>
</comment>
<gene>
    <name evidence="3" type="ORF">ACFP1K_17540</name>
</gene>
<dbReference type="PANTHER" id="PTHR30204">
    <property type="entry name" value="REDOX-CYCLING DRUG-SENSING TRANSCRIPTIONAL ACTIVATOR SOXR"/>
    <property type="match status" value="1"/>
</dbReference>